<dbReference type="InterPro" id="IPR038740">
    <property type="entry name" value="BioF2-like_GNAT_dom"/>
</dbReference>
<sequence>MDYRLQWMTGLCAADFPRGAYARLQAQVPQATPFNQLGWLQAAERALEPGQELQVLLAWAGDELRLCLPLVCARERRFGLRWTVLRHLGHPLSDRIALLCRLDADGRRQVRTAIRRHLPHALLQLHELVEGVEQEALLEDWAAASSTHERRPSCRVPVHAIDEGDRREPSGDLRYKLRRARKRAAACAARVQRLTPDGASIGAALQAIAAVEQASWKGDQGVGIFSDERRRQWMREAFGALAAAGLVRIVLLEHQGRCISYRLGLLERGRLYDYNLAFLPEYAELGSGRLLLDEWIRWGLEDGWQWIDASRVSLQGSSHQLHERMTGELLQLRWSFYSWRPDGIALGLAHRLWSAVKARRLQSADQPPRSSGERPCPAE</sequence>
<dbReference type="InterPro" id="IPR016181">
    <property type="entry name" value="Acyl_CoA_acyltransferase"/>
</dbReference>
<proteinExistence type="predicted"/>
<dbReference type="Pfam" id="PF13480">
    <property type="entry name" value="Acetyltransf_6"/>
    <property type="match status" value="1"/>
</dbReference>
<accession>A0A0C4WQN0</accession>
<dbReference type="HOGENOM" id="CLU_728917_0_0_6"/>
<keyword evidence="3" id="KW-1185">Reference proteome</keyword>
<dbReference type="RefSeq" id="WP_039806271.1">
    <property type="nucleotide sequence ID" value="NZ_CP010415.1"/>
</dbReference>
<name>A0A0C4WQN0_9GAMM</name>
<reference evidence="2 3" key="1">
    <citation type="journal article" date="2015" name="PLoS ONE">
        <title>Azotobacter Genomes: The Genome of Azotobacter chroococcum NCIMB 8003 (ATCC 4412).</title>
        <authorList>
            <person name="Robson R.L."/>
            <person name="Jones R."/>
            <person name="Robson R.M."/>
            <person name="Schwartz A."/>
            <person name="Richardson T.H."/>
        </authorList>
    </citation>
    <scope>NUCLEOTIDE SEQUENCE [LARGE SCALE GENOMIC DNA]</scope>
    <source>
        <strain evidence="2 3">NCIMB 8003</strain>
    </source>
</reference>
<dbReference type="EMBL" id="CP010415">
    <property type="protein sequence ID" value="AJE22974.1"/>
    <property type="molecule type" value="Genomic_DNA"/>
</dbReference>
<gene>
    <name evidence="2" type="ORF">Achr_35780</name>
</gene>
<feature type="domain" description="N-acetyltransferase" evidence="1">
    <location>
        <begin position="189"/>
        <end position="353"/>
    </location>
</feature>
<dbReference type="STRING" id="1328314.Achr_35780"/>
<dbReference type="AlphaFoldDB" id="A0A0C4WQN0"/>
<protein>
    <recommendedName>
        <fullName evidence="1">N-acetyltransferase domain-containing protein</fullName>
    </recommendedName>
</protein>
<organism evidence="2 3">
    <name type="scientific">Azotobacter chroococcum NCIMB 8003</name>
    <dbReference type="NCBI Taxonomy" id="1328314"/>
    <lineage>
        <taxon>Bacteria</taxon>
        <taxon>Pseudomonadati</taxon>
        <taxon>Pseudomonadota</taxon>
        <taxon>Gammaproteobacteria</taxon>
        <taxon>Pseudomonadales</taxon>
        <taxon>Pseudomonadaceae</taxon>
        <taxon>Azotobacter</taxon>
    </lineage>
</organism>
<evidence type="ECO:0000313" key="2">
    <source>
        <dbReference type="EMBL" id="AJE22974.1"/>
    </source>
</evidence>
<dbReference type="GO" id="GO:0016747">
    <property type="term" value="F:acyltransferase activity, transferring groups other than amino-acyl groups"/>
    <property type="evidence" value="ECO:0007669"/>
    <property type="project" value="InterPro"/>
</dbReference>
<dbReference type="Proteomes" id="UP000068210">
    <property type="component" value="Chromosome"/>
</dbReference>
<dbReference type="Gene3D" id="3.40.630.30">
    <property type="match status" value="1"/>
</dbReference>
<dbReference type="InterPro" id="IPR000182">
    <property type="entry name" value="GNAT_dom"/>
</dbReference>
<evidence type="ECO:0000313" key="3">
    <source>
        <dbReference type="Proteomes" id="UP000068210"/>
    </source>
</evidence>
<evidence type="ECO:0000259" key="1">
    <source>
        <dbReference type="PROSITE" id="PS51186"/>
    </source>
</evidence>
<dbReference type="PROSITE" id="PS51186">
    <property type="entry name" value="GNAT"/>
    <property type="match status" value="1"/>
</dbReference>
<dbReference type="KEGG" id="acx:Achr_35780"/>
<dbReference type="SUPFAM" id="SSF55729">
    <property type="entry name" value="Acyl-CoA N-acyltransferases (Nat)"/>
    <property type="match status" value="1"/>
</dbReference>